<dbReference type="PANTHER" id="PTHR43976">
    <property type="entry name" value="SHORT CHAIN DEHYDROGENASE"/>
    <property type="match status" value="1"/>
</dbReference>
<dbReference type="InterPro" id="IPR002347">
    <property type="entry name" value="SDR_fam"/>
</dbReference>
<gene>
    <name evidence="3" type="ORF">PHACADRAFT_177357</name>
</gene>
<protein>
    <recommendedName>
        <fullName evidence="5">NAD(P)-binding domain-containing protein</fullName>
    </recommendedName>
</protein>
<accession>K5UQ53</accession>
<reference evidence="3 4" key="1">
    <citation type="journal article" date="2012" name="BMC Genomics">
        <title>Comparative genomics of the white-rot fungi, Phanerochaete carnosa and P. chrysosporium, to elucidate the genetic basis of the distinct wood types they colonize.</title>
        <authorList>
            <person name="Suzuki H."/>
            <person name="MacDonald J."/>
            <person name="Syed K."/>
            <person name="Salamov A."/>
            <person name="Hori C."/>
            <person name="Aerts A."/>
            <person name="Henrissat B."/>
            <person name="Wiebenga A."/>
            <person name="vanKuyk P.A."/>
            <person name="Barry K."/>
            <person name="Lindquist E."/>
            <person name="LaButti K."/>
            <person name="Lapidus A."/>
            <person name="Lucas S."/>
            <person name="Coutinho P."/>
            <person name="Gong Y."/>
            <person name="Samejima M."/>
            <person name="Mahadevan R."/>
            <person name="Abou-Zaid M."/>
            <person name="de Vries R.P."/>
            <person name="Igarashi K."/>
            <person name="Yadav J.S."/>
            <person name="Grigoriev I.V."/>
            <person name="Master E.R."/>
        </authorList>
    </citation>
    <scope>NUCLEOTIDE SEQUENCE [LARGE SCALE GENOMIC DNA]</scope>
    <source>
        <strain evidence="3 4">HHB-10118-sp</strain>
    </source>
</reference>
<dbReference type="EMBL" id="JH930476">
    <property type="protein sequence ID" value="EKM51951.1"/>
    <property type="molecule type" value="Genomic_DNA"/>
</dbReference>
<dbReference type="KEGG" id="pco:PHACADRAFT_177357"/>
<dbReference type="Pfam" id="PF00106">
    <property type="entry name" value="adh_short"/>
    <property type="match status" value="1"/>
</dbReference>
<dbReference type="InterPro" id="IPR036291">
    <property type="entry name" value="NAD(P)-bd_dom_sf"/>
</dbReference>
<dbReference type="SUPFAM" id="SSF51735">
    <property type="entry name" value="NAD(P)-binding Rossmann-fold domains"/>
    <property type="match status" value="1"/>
</dbReference>
<proteinExistence type="inferred from homology"/>
<sequence>MDCADGNLHWVFTGSSTGISRAVTELALFKGDKVVTTLRTPSDVDVLKTKYPATQLLVTRLDVTQPDEILSAFKEAKGIFGRVEGTPETAARDVFETNFWGAANVSREAAMTMSAYAGTAPAAGVGYHSASKASENTLWKPLDGEIDPKWNIKTSLIVLGAVRTPIFYKAEVLSFARGYEGQTASRSIIRSVRDSRLQIGDRPPLRLVIGLDCIGMVEAHLGRLQRELAAYKPWLRDLKEERAGPGPKL</sequence>
<dbReference type="HOGENOM" id="CLU_010194_2_9_1"/>
<dbReference type="Proteomes" id="UP000008370">
    <property type="component" value="Unassembled WGS sequence"/>
</dbReference>
<dbReference type="GeneID" id="18909793"/>
<evidence type="ECO:0000313" key="4">
    <source>
        <dbReference type="Proteomes" id="UP000008370"/>
    </source>
</evidence>
<dbReference type="InterPro" id="IPR051911">
    <property type="entry name" value="SDR_oxidoreductase"/>
</dbReference>
<evidence type="ECO:0000256" key="2">
    <source>
        <dbReference type="ARBA" id="ARBA00023002"/>
    </source>
</evidence>
<dbReference type="OrthoDB" id="1274115at2759"/>
<dbReference type="AlphaFoldDB" id="K5UQ53"/>
<dbReference type="Gene3D" id="3.40.50.720">
    <property type="entry name" value="NAD(P)-binding Rossmann-like Domain"/>
    <property type="match status" value="1"/>
</dbReference>
<dbReference type="InParanoid" id="K5UQ53"/>
<dbReference type="PANTHER" id="PTHR43976:SF16">
    <property type="entry name" value="SHORT-CHAIN DEHYDROGENASE_REDUCTASE FAMILY PROTEIN"/>
    <property type="match status" value="1"/>
</dbReference>
<keyword evidence="2" id="KW-0560">Oxidoreductase</keyword>
<comment type="similarity">
    <text evidence="1">Belongs to the short-chain dehydrogenases/reductases (SDR) family.</text>
</comment>
<evidence type="ECO:0008006" key="5">
    <source>
        <dbReference type="Google" id="ProtNLM"/>
    </source>
</evidence>
<dbReference type="RefSeq" id="XP_007399743.1">
    <property type="nucleotide sequence ID" value="XM_007399681.1"/>
</dbReference>
<evidence type="ECO:0000313" key="3">
    <source>
        <dbReference type="EMBL" id="EKM51951.1"/>
    </source>
</evidence>
<dbReference type="GO" id="GO:0016491">
    <property type="term" value="F:oxidoreductase activity"/>
    <property type="evidence" value="ECO:0007669"/>
    <property type="project" value="UniProtKB-KW"/>
</dbReference>
<organism evidence="3 4">
    <name type="scientific">Phanerochaete carnosa (strain HHB-10118-sp)</name>
    <name type="common">White-rot fungus</name>
    <name type="synonym">Peniophora carnosa</name>
    <dbReference type="NCBI Taxonomy" id="650164"/>
    <lineage>
        <taxon>Eukaryota</taxon>
        <taxon>Fungi</taxon>
        <taxon>Dikarya</taxon>
        <taxon>Basidiomycota</taxon>
        <taxon>Agaricomycotina</taxon>
        <taxon>Agaricomycetes</taxon>
        <taxon>Polyporales</taxon>
        <taxon>Phanerochaetaceae</taxon>
        <taxon>Phanerochaete</taxon>
    </lineage>
</organism>
<name>K5UQ53_PHACS</name>
<keyword evidence="4" id="KW-1185">Reference proteome</keyword>
<dbReference type="STRING" id="650164.K5UQ53"/>
<evidence type="ECO:0000256" key="1">
    <source>
        <dbReference type="ARBA" id="ARBA00006484"/>
    </source>
</evidence>